<evidence type="ECO:0000256" key="11">
    <source>
        <dbReference type="ARBA" id="ARBA00023204"/>
    </source>
</evidence>
<dbReference type="GO" id="GO:0051539">
    <property type="term" value="F:4 iron, 4 sulfur cluster binding"/>
    <property type="evidence" value="ECO:0007669"/>
    <property type="project" value="UniProtKB-KW"/>
</dbReference>
<dbReference type="PANTHER" id="PTHR11472:SF34">
    <property type="entry name" value="REGULATOR OF TELOMERE ELONGATION HELICASE 1"/>
    <property type="match status" value="1"/>
</dbReference>
<dbReference type="GO" id="GO:0006281">
    <property type="term" value="P:DNA repair"/>
    <property type="evidence" value="ECO:0007669"/>
    <property type="project" value="UniProtKB-KW"/>
</dbReference>
<dbReference type="Pfam" id="PF13307">
    <property type="entry name" value="Helicase_C_2"/>
    <property type="match status" value="1"/>
</dbReference>
<dbReference type="InterPro" id="IPR042493">
    <property type="entry name" value="XPD_DNA_FeS"/>
</dbReference>
<keyword evidence="5" id="KW-0378">Hydrolase</keyword>
<name>A0A7C1CCD8_9CREN</name>
<keyword evidence="3" id="KW-0547">Nucleotide-binding</keyword>
<evidence type="ECO:0000256" key="6">
    <source>
        <dbReference type="ARBA" id="ARBA00022806"/>
    </source>
</evidence>
<dbReference type="SMART" id="SM00491">
    <property type="entry name" value="HELICc2"/>
    <property type="match status" value="1"/>
</dbReference>
<dbReference type="SUPFAM" id="SSF52540">
    <property type="entry name" value="P-loop containing nucleoside triphosphate hydrolases"/>
    <property type="match status" value="1"/>
</dbReference>
<evidence type="ECO:0000313" key="14">
    <source>
        <dbReference type="EMBL" id="HDP14697.1"/>
    </source>
</evidence>
<dbReference type="GO" id="GO:0046872">
    <property type="term" value="F:metal ion binding"/>
    <property type="evidence" value="ECO:0007669"/>
    <property type="project" value="UniProtKB-KW"/>
</dbReference>
<keyword evidence="11" id="KW-0234">DNA repair</keyword>
<gene>
    <name evidence="14" type="ORF">ENN26_02825</name>
</gene>
<dbReference type="InterPro" id="IPR027417">
    <property type="entry name" value="P-loop_NTPase"/>
</dbReference>
<organism evidence="14">
    <name type="scientific">Thermofilum adornatum</name>
    <dbReference type="NCBI Taxonomy" id="1365176"/>
    <lineage>
        <taxon>Archaea</taxon>
        <taxon>Thermoproteota</taxon>
        <taxon>Thermoprotei</taxon>
        <taxon>Thermofilales</taxon>
        <taxon>Thermofilaceae</taxon>
        <taxon>Thermofilum</taxon>
    </lineage>
</organism>
<dbReference type="PROSITE" id="PS51193">
    <property type="entry name" value="HELICASE_ATP_BIND_2"/>
    <property type="match status" value="1"/>
</dbReference>
<dbReference type="Gene3D" id="1.10.30.20">
    <property type="entry name" value="Bacterial XPD DNA helicase, FeS cluster domain"/>
    <property type="match status" value="1"/>
</dbReference>
<evidence type="ECO:0000256" key="8">
    <source>
        <dbReference type="ARBA" id="ARBA00023004"/>
    </source>
</evidence>
<evidence type="ECO:0000256" key="10">
    <source>
        <dbReference type="ARBA" id="ARBA00023125"/>
    </source>
</evidence>
<dbReference type="EMBL" id="DSAY01000052">
    <property type="protein sequence ID" value="HDP14697.1"/>
    <property type="molecule type" value="Genomic_DNA"/>
</dbReference>
<evidence type="ECO:0000256" key="12">
    <source>
        <dbReference type="ARBA" id="ARBA00023235"/>
    </source>
</evidence>
<keyword evidence="4" id="KW-0227">DNA damage</keyword>
<dbReference type="AlphaFoldDB" id="A0A7C1CCD8"/>
<reference evidence="14" key="1">
    <citation type="journal article" date="2020" name="mSystems">
        <title>Genome- and Community-Level Interaction Insights into Carbon Utilization and Element Cycling Functions of Hydrothermarchaeota in Hydrothermal Sediment.</title>
        <authorList>
            <person name="Zhou Z."/>
            <person name="Liu Y."/>
            <person name="Xu W."/>
            <person name="Pan J."/>
            <person name="Luo Z.H."/>
            <person name="Li M."/>
        </authorList>
    </citation>
    <scope>NUCLEOTIDE SEQUENCE [LARGE SCALE GENOMIC DNA]</scope>
    <source>
        <strain evidence="14">SpSt-116</strain>
    </source>
</reference>
<dbReference type="InterPro" id="IPR014013">
    <property type="entry name" value="Helic_SF1/SF2_ATP-bd_DinG/Rad3"/>
</dbReference>
<dbReference type="InterPro" id="IPR002464">
    <property type="entry name" value="DNA/RNA_helicase_DEAH_CS"/>
</dbReference>
<keyword evidence="12" id="KW-0413">Isomerase</keyword>
<evidence type="ECO:0000256" key="2">
    <source>
        <dbReference type="ARBA" id="ARBA00022723"/>
    </source>
</evidence>
<keyword evidence="8" id="KW-0408">Iron</keyword>
<dbReference type="InterPro" id="IPR045028">
    <property type="entry name" value="DinG/Rad3-like"/>
</dbReference>
<keyword evidence="2" id="KW-0479">Metal-binding</keyword>
<protein>
    <submittedName>
        <fullName evidence="14">ATP-dependent DNA helicase</fullName>
    </submittedName>
</protein>
<comment type="caution">
    <text evidence="14">The sequence shown here is derived from an EMBL/GenBank/DDBJ whole genome shotgun (WGS) entry which is preliminary data.</text>
</comment>
<accession>A0A7C1CCD8</accession>
<dbReference type="InterPro" id="IPR010614">
    <property type="entry name" value="RAD3-like_helicase_DEAD"/>
</dbReference>
<evidence type="ECO:0000256" key="9">
    <source>
        <dbReference type="ARBA" id="ARBA00023014"/>
    </source>
</evidence>
<keyword evidence="10" id="KW-0238">DNA-binding</keyword>
<evidence type="ECO:0000256" key="5">
    <source>
        <dbReference type="ARBA" id="ARBA00022801"/>
    </source>
</evidence>
<dbReference type="GO" id="GO:0003677">
    <property type="term" value="F:DNA binding"/>
    <property type="evidence" value="ECO:0007669"/>
    <property type="project" value="UniProtKB-KW"/>
</dbReference>
<proteinExistence type="predicted"/>
<keyword evidence="9" id="KW-0411">Iron-sulfur</keyword>
<dbReference type="InterPro" id="IPR006554">
    <property type="entry name" value="Helicase-like_DEXD_c2"/>
</dbReference>
<evidence type="ECO:0000259" key="13">
    <source>
        <dbReference type="PROSITE" id="PS51193"/>
    </source>
</evidence>
<dbReference type="Gene3D" id="1.10.275.40">
    <property type="match status" value="1"/>
</dbReference>
<dbReference type="PANTHER" id="PTHR11472">
    <property type="entry name" value="DNA REPAIR DEAD HELICASE RAD3/XP-D SUBFAMILY MEMBER"/>
    <property type="match status" value="1"/>
</dbReference>
<feature type="domain" description="Helicase ATP-binding" evidence="13">
    <location>
        <begin position="2"/>
        <end position="264"/>
    </location>
</feature>
<evidence type="ECO:0000256" key="1">
    <source>
        <dbReference type="ARBA" id="ARBA00022485"/>
    </source>
</evidence>
<evidence type="ECO:0000256" key="3">
    <source>
        <dbReference type="ARBA" id="ARBA00022741"/>
    </source>
</evidence>
<dbReference type="Pfam" id="PF06733">
    <property type="entry name" value="DEAD_2"/>
    <property type="match status" value="1"/>
</dbReference>
<keyword evidence="1" id="KW-0004">4Fe-4S</keyword>
<evidence type="ECO:0000256" key="7">
    <source>
        <dbReference type="ARBA" id="ARBA00022840"/>
    </source>
</evidence>
<dbReference type="GO" id="GO:0005524">
    <property type="term" value="F:ATP binding"/>
    <property type="evidence" value="ECO:0007669"/>
    <property type="project" value="UniProtKB-KW"/>
</dbReference>
<keyword evidence="6 14" id="KW-0347">Helicase</keyword>
<dbReference type="Gene3D" id="3.40.50.300">
    <property type="entry name" value="P-loop containing nucleotide triphosphate hydrolases"/>
    <property type="match status" value="2"/>
</dbReference>
<keyword evidence="7" id="KW-0067">ATP-binding</keyword>
<dbReference type="GO" id="GO:0043139">
    <property type="term" value="F:5'-3' DNA helicase activity"/>
    <property type="evidence" value="ECO:0007669"/>
    <property type="project" value="UniProtKB-EC"/>
</dbReference>
<dbReference type="GO" id="GO:0016818">
    <property type="term" value="F:hydrolase activity, acting on acid anhydrides, in phosphorus-containing anhydrides"/>
    <property type="evidence" value="ECO:0007669"/>
    <property type="project" value="InterPro"/>
</dbReference>
<evidence type="ECO:0000256" key="4">
    <source>
        <dbReference type="ARBA" id="ARBA00022763"/>
    </source>
</evidence>
<dbReference type="PROSITE" id="PS00690">
    <property type="entry name" value="DEAH_ATP_HELICASE"/>
    <property type="match status" value="1"/>
</dbReference>
<dbReference type="InterPro" id="IPR006555">
    <property type="entry name" value="ATP-dep_Helicase_C"/>
</dbReference>
<dbReference type="SMART" id="SM00488">
    <property type="entry name" value="DEXDc2"/>
    <property type="match status" value="1"/>
</dbReference>
<sequence>MSLSKYKFPYKPRPRQLEVASEIHETLKTANVILEAPTGFGKTPVVIYSLLPFLDRGGRIVWAVRTGNETDRPIEEFRVFREKSNARFIAMSFRGKKDMCLLAKEFGETLDYSEVSYICSRERKRCPYYKRLEEGVDYSTLLSRGVLTYSEVYEWARKKKVCPYFLQRELLKVADVVSLSYNYVVDENLSWTIKGAFPLSQSILVVDEAHNLTQLNLGGDTVTEGTIERAKREAEELEARDMAEFIDKIQENVEKEFSSLGEEESQVFSPLKLIDGREEMIEKMKTLGEEVRDMRFREGKRPHSSLYHLANFLEEATSYEGERGVALIAEKIDGKIHLNIWDMRSSEILSNVWKKFRRVIFMSGTLSPIEAFAETIGVKNYKPISVPSPYDETNASVYIVKDLTTRGEELSQEMARKYVEAIGKVLERVKGNTAVFTASYRIQLKLLEAGLRETSQQKGYQVFVEKRDMSGQEAGEVLQEFKKLADEGKGLLVAPMGGRFAEGIDLPGKELVCVFLAGIPFEKPTVKTNLYISYYEELYGKGKGRLYAYIYPALRKASQAIGRALRSPRDQAVIILGDHRYNNYLPLLPDYVRELRQEISHTELDHIQPPWERIKL</sequence>